<dbReference type="InterPro" id="IPR035959">
    <property type="entry name" value="RutC-like_sf"/>
</dbReference>
<dbReference type="Proteomes" id="UP000293289">
    <property type="component" value="Unassembled WGS sequence"/>
</dbReference>
<reference evidence="1 2" key="1">
    <citation type="submission" date="2019-02" db="EMBL/GenBank/DDBJ databases">
        <title>Genomic Encyclopedia of Type Strains, Phase IV (KMG-IV): sequencing the most valuable type-strain genomes for metagenomic binning, comparative biology and taxonomic classification.</title>
        <authorList>
            <person name="Goeker M."/>
        </authorList>
    </citation>
    <scope>NUCLEOTIDE SEQUENCE [LARGE SCALE GENOMIC DNA]</scope>
    <source>
        <strain evidence="1 2">DSM 43045</strain>
    </source>
</reference>
<dbReference type="Gene3D" id="3.30.1330.40">
    <property type="entry name" value="RutC-like"/>
    <property type="match status" value="1"/>
</dbReference>
<proteinExistence type="predicted"/>
<gene>
    <name evidence="1" type="ORF">EV187_1045</name>
</gene>
<evidence type="ECO:0000313" key="2">
    <source>
        <dbReference type="Proteomes" id="UP000293289"/>
    </source>
</evidence>
<dbReference type="OrthoDB" id="9815126at2"/>
<protein>
    <submittedName>
        <fullName evidence="1">Reactive intermediate/imine deaminase</fullName>
    </submittedName>
</protein>
<dbReference type="CDD" id="cd00448">
    <property type="entry name" value="YjgF_YER057c_UK114_family"/>
    <property type="match status" value="1"/>
</dbReference>
<dbReference type="PANTHER" id="PTHR11803">
    <property type="entry name" value="2-IMINOBUTANOATE/2-IMINOPROPANOATE DEAMINASE RIDA"/>
    <property type="match status" value="1"/>
</dbReference>
<organism evidence="1 2">
    <name type="scientific">Agromyces ramosus</name>
    <dbReference type="NCBI Taxonomy" id="33879"/>
    <lineage>
        <taxon>Bacteria</taxon>
        <taxon>Bacillati</taxon>
        <taxon>Actinomycetota</taxon>
        <taxon>Actinomycetes</taxon>
        <taxon>Micrococcales</taxon>
        <taxon>Microbacteriaceae</taxon>
        <taxon>Agromyces</taxon>
    </lineage>
</organism>
<name>A0A4Q7MK30_9MICO</name>
<accession>A0A4Q7MK30</accession>
<dbReference type="Pfam" id="PF01042">
    <property type="entry name" value="Ribonuc_L-PSP"/>
    <property type="match status" value="1"/>
</dbReference>
<dbReference type="EMBL" id="SGWY01000001">
    <property type="protein sequence ID" value="RZS68614.1"/>
    <property type="molecule type" value="Genomic_DNA"/>
</dbReference>
<dbReference type="GO" id="GO:0005829">
    <property type="term" value="C:cytosol"/>
    <property type="evidence" value="ECO:0007669"/>
    <property type="project" value="TreeGrafter"/>
</dbReference>
<dbReference type="AlphaFoldDB" id="A0A4Q7MK30"/>
<sequence>MNRQIIRTDNAPSSPLYSQGVRAGSTIYVSGMVGIDPATGELAGSSIQDQTRQALHNCEAILHASGSTLADVTLVTVLLAQPADFAGMNEAYSEVFDQPLPTRAVARLGPDLGGILVSIMMTAHTAS</sequence>
<comment type="caution">
    <text evidence="1">The sequence shown here is derived from an EMBL/GenBank/DDBJ whole genome shotgun (WGS) entry which is preliminary data.</text>
</comment>
<dbReference type="SUPFAM" id="SSF55298">
    <property type="entry name" value="YjgF-like"/>
    <property type="match status" value="1"/>
</dbReference>
<keyword evidence="2" id="KW-1185">Reference proteome</keyword>
<evidence type="ECO:0000313" key="1">
    <source>
        <dbReference type="EMBL" id="RZS68614.1"/>
    </source>
</evidence>
<dbReference type="InterPro" id="IPR006175">
    <property type="entry name" value="YjgF/YER057c/UK114"/>
</dbReference>
<dbReference type="RefSeq" id="WP_130351905.1">
    <property type="nucleotide sequence ID" value="NZ_SGWY01000001.1"/>
</dbReference>
<dbReference type="PANTHER" id="PTHR11803:SF39">
    <property type="entry name" value="2-IMINOBUTANOATE_2-IMINOPROPANOATE DEAMINASE"/>
    <property type="match status" value="1"/>
</dbReference>
<dbReference type="GO" id="GO:0019239">
    <property type="term" value="F:deaminase activity"/>
    <property type="evidence" value="ECO:0007669"/>
    <property type="project" value="TreeGrafter"/>
</dbReference>